<dbReference type="Proteomes" id="UP000322234">
    <property type="component" value="Unassembled WGS sequence"/>
</dbReference>
<comment type="caution">
    <text evidence="2">The sequence shown here is derived from an EMBL/GenBank/DDBJ whole genome shotgun (WGS) entry which is preliminary data.</text>
</comment>
<dbReference type="PANTHER" id="PTHR47196:SF1">
    <property type="entry name" value="KELCH DOMAIN-CONTAINING PROTEIN 9"/>
    <property type="match status" value="1"/>
</dbReference>
<feature type="region of interest" description="Disordered" evidence="1">
    <location>
        <begin position="1"/>
        <end position="23"/>
    </location>
</feature>
<proteinExistence type="predicted"/>
<feature type="compositionally biased region" description="Low complexity" evidence="1">
    <location>
        <begin position="9"/>
        <end position="19"/>
    </location>
</feature>
<name>A0A6B0SBV0_9CETA</name>
<dbReference type="PANTHER" id="PTHR47196">
    <property type="entry name" value="KELCH DOMAIN-CONTAINING PROTEIN 9"/>
    <property type="match status" value="1"/>
</dbReference>
<dbReference type="SUPFAM" id="SSF117281">
    <property type="entry name" value="Kelch motif"/>
    <property type="match status" value="1"/>
</dbReference>
<dbReference type="AlphaFoldDB" id="A0A6B0SBV0"/>
<dbReference type="InterPro" id="IPR015915">
    <property type="entry name" value="Kelch-typ_b-propeller"/>
</dbReference>
<dbReference type="GO" id="GO:0030332">
    <property type="term" value="F:cyclin binding"/>
    <property type="evidence" value="ECO:0007669"/>
    <property type="project" value="TreeGrafter"/>
</dbReference>
<dbReference type="EMBL" id="VBQZ03005802">
    <property type="protein sequence ID" value="MXQ99982.1"/>
    <property type="molecule type" value="Genomic_DNA"/>
</dbReference>
<accession>A0A6B0SBV0</accession>
<evidence type="ECO:0000313" key="2">
    <source>
        <dbReference type="EMBL" id="MXQ99982.1"/>
    </source>
</evidence>
<keyword evidence="3" id="KW-1185">Reference proteome</keyword>
<evidence type="ECO:0000313" key="3">
    <source>
        <dbReference type="Proteomes" id="UP000322234"/>
    </source>
</evidence>
<protein>
    <submittedName>
        <fullName evidence="2">Uncharacterized protein</fullName>
    </submittedName>
</protein>
<evidence type="ECO:0000256" key="1">
    <source>
        <dbReference type="SAM" id="MobiDB-lite"/>
    </source>
</evidence>
<reference evidence="2" key="1">
    <citation type="submission" date="2019-10" db="EMBL/GenBank/DDBJ databases">
        <title>The sequence and de novo assembly of the wild yak genome.</title>
        <authorList>
            <person name="Liu Y."/>
        </authorList>
    </citation>
    <scope>NUCLEOTIDE SEQUENCE [LARGE SCALE GENOMIC DNA]</scope>
    <source>
        <strain evidence="2">WY2019</strain>
    </source>
</reference>
<sequence>MEKLSRLVSSGQGSRQGPRGLRHHSCSVVGPFAVLFGGETLTRARDTICNDLYIYDTRKSQLKG</sequence>
<organism evidence="2 3">
    <name type="scientific">Bos mutus</name>
    <name type="common">wild yak</name>
    <dbReference type="NCBI Taxonomy" id="72004"/>
    <lineage>
        <taxon>Eukaryota</taxon>
        <taxon>Metazoa</taxon>
        <taxon>Chordata</taxon>
        <taxon>Craniata</taxon>
        <taxon>Vertebrata</taxon>
        <taxon>Euteleostomi</taxon>
        <taxon>Mammalia</taxon>
        <taxon>Eutheria</taxon>
        <taxon>Laurasiatheria</taxon>
        <taxon>Artiodactyla</taxon>
        <taxon>Ruminantia</taxon>
        <taxon>Pecora</taxon>
        <taxon>Bovidae</taxon>
        <taxon>Bovinae</taxon>
        <taxon>Bos</taxon>
    </lineage>
</organism>
<dbReference type="InterPro" id="IPR042941">
    <property type="entry name" value="KLDC9"/>
</dbReference>
<gene>
    <name evidence="2" type="ORF">E5288_WYG008297</name>
</gene>